<feature type="transmembrane region" description="Helical" evidence="1">
    <location>
        <begin position="6"/>
        <end position="21"/>
    </location>
</feature>
<dbReference type="Proteomes" id="UP000317318">
    <property type="component" value="Chromosome"/>
</dbReference>
<name>A0A517QWQ9_9PLAN</name>
<evidence type="ECO:0000256" key="1">
    <source>
        <dbReference type="SAM" id="Phobius"/>
    </source>
</evidence>
<sequence>MEELFYIALIGGIGYWLYRAGKRTGSRKGYNVVRRHGRRRKRQD</sequence>
<keyword evidence="3" id="KW-1185">Reference proteome</keyword>
<accession>A0A517QWQ9</accession>
<dbReference type="RefSeq" id="WP_310820948.1">
    <property type="nucleotide sequence ID" value="NZ_CP036268.1"/>
</dbReference>
<dbReference type="AlphaFoldDB" id="A0A517QWQ9"/>
<protein>
    <submittedName>
        <fullName evidence="2">Uncharacterized protein</fullName>
    </submittedName>
</protein>
<proteinExistence type="predicted"/>
<evidence type="ECO:0000313" key="2">
    <source>
        <dbReference type="EMBL" id="QDT36027.1"/>
    </source>
</evidence>
<gene>
    <name evidence="2" type="ORF">Pan189_03820</name>
</gene>
<keyword evidence="1" id="KW-0812">Transmembrane</keyword>
<reference evidence="2 3" key="1">
    <citation type="submission" date="2019-02" db="EMBL/GenBank/DDBJ databases">
        <title>Deep-cultivation of Planctomycetes and their phenomic and genomic characterization uncovers novel biology.</title>
        <authorList>
            <person name="Wiegand S."/>
            <person name="Jogler M."/>
            <person name="Boedeker C."/>
            <person name="Pinto D."/>
            <person name="Vollmers J."/>
            <person name="Rivas-Marin E."/>
            <person name="Kohn T."/>
            <person name="Peeters S.H."/>
            <person name="Heuer A."/>
            <person name="Rast P."/>
            <person name="Oberbeckmann S."/>
            <person name="Bunk B."/>
            <person name="Jeske O."/>
            <person name="Meyerdierks A."/>
            <person name="Storesund J.E."/>
            <person name="Kallscheuer N."/>
            <person name="Luecker S."/>
            <person name="Lage O.M."/>
            <person name="Pohl T."/>
            <person name="Merkel B.J."/>
            <person name="Hornburger P."/>
            <person name="Mueller R.-W."/>
            <person name="Bruemmer F."/>
            <person name="Labrenz M."/>
            <person name="Spormann A.M."/>
            <person name="Op den Camp H."/>
            <person name="Overmann J."/>
            <person name="Amann R."/>
            <person name="Jetten M.S.M."/>
            <person name="Mascher T."/>
            <person name="Medema M.H."/>
            <person name="Devos D.P."/>
            <person name="Kaster A.-K."/>
            <person name="Ovreas L."/>
            <person name="Rohde M."/>
            <person name="Galperin M.Y."/>
            <person name="Jogler C."/>
        </authorList>
    </citation>
    <scope>NUCLEOTIDE SEQUENCE [LARGE SCALE GENOMIC DNA]</scope>
    <source>
        <strain evidence="2 3">Pan189</strain>
    </source>
</reference>
<organism evidence="2 3">
    <name type="scientific">Stratiformator vulcanicus</name>
    <dbReference type="NCBI Taxonomy" id="2527980"/>
    <lineage>
        <taxon>Bacteria</taxon>
        <taxon>Pseudomonadati</taxon>
        <taxon>Planctomycetota</taxon>
        <taxon>Planctomycetia</taxon>
        <taxon>Planctomycetales</taxon>
        <taxon>Planctomycetaceae</taxon>
        <taxon>Stratiformator</taxon>
    </lineage>
</organism>
<keyword evidence="1" id="KW-1133">Transmembrane helix</keyword>
<keyword evidence="1" id="KW-0472">Membrane</keyword>
<evidence type="ECO:0000313" key="3">
    <source>
        <dbReference type="Proteomes" id="UP000317318"/>
    </source>
</evidence>
<dbReference type="EMBL" id="CP036268">
    <property type="protein sequence ID" value="QDT36027.1"/>
    <property type="molecule type" value="Genomic_DNA"/>
</dbReference>
<dbReference type="KEGG" id="svp:Pan189_03820"/>